<accession>A0A448Z0M6</accession>
<keyword evidence="3" id="KW-1185">Reference proteome</keyword>
<name>A0A448Z0M6_9STRA</name>
<feature type="region of interest" description="Disordered" evidence="1">
    <location>
        <begin position="1"/>
        <end position="92"/>
    </location>
</feature>
<organism evidence="2 3">
    <name type="scientific">Pseudo-nitzschia multistriata</name>
    <dbReference type="NCBI Taxonomy" id="183589"/>
    <lineage>
        <taxon>Eukaryota</taxon>
        <taxon>Sar</taxon>
        <taxon>Stramenopiles</taxon>
        <taxon>Ochrophyta</taxon>
        <taxon>Bacillariophyta</taxon>
        <taxon>Bacillariophyceae</taxon>
        <taxon>Bacillariophycidae</taxon>
        <taxon>Bacillariales</taxon>
        <taxon>Bacillariaceae</taxon>
        <taxon>Pseudo-nitzschia</taxon>
    </lineage>
</organism>
<evidence type="ECO:0000313" key="3">
    <source>
        <dbReference type="Proteomes" id="UP000291116"/>
    </source>
</evidence>
<dbReference type="EMBL" id="CAACVS010000061">
    <property type="protein sequence ID" value="VEU35555.1"/>
    <property type="molecule type" value="Genomic_DNA"/>
</dbReference>
<evidence type="ECO:0000256" key="1">
    <source>
        <dbReference type="SAM" id="MobiDB-lite"/>
    </source>
</evidence>
<protein>
    <submittedName>
        <fullName evidence="2">Uncharacterized protein</fullName>
    </submittedName>
</protein>
<reference evidence="2 3" key="1">
    <citation type="submission" date="2019-01" db="EMBL/GenBank/DDBJ databases">
        <authorList>
            <person name="Ferrante I. M."/>
        </authorList>
    </citation>
    <scope>NUCLEOTIDE SEQUENCE [LARGE SCALE GENOMIC DNA]</scope>
    <source>
        <strain evidence="2 3">B856</strain>
    </source>
</reference>
<feature type="compositionally biased region" description="Low complexity" evidence="1">
    <location>
        <begin position="1"/>
        <end position="41"/>
    </location>
</feature>
<dbReference type="AlphaFoldDB" id="A0A448Z0M6"/>
<feature type="compositionally biased region" description="Polar residues" evidence="1">
    <location>
        <begin position="52"/>
        <end position="79"/>
    </location>
</feature>
<gene>
    <name evidence="2" type="ORF">PSNMU_V1.4_AUG-EV-PASAV3_0022950</name>
</gene>
<proteinExistence type="predicted"/>
<evidence type="ECO:0000313" key="2">
    <source>
        <dbReference type="EMBL" id="VEU35555.1"/>
    </source>
</evidence>
<sequence length="173" mass="18367">MRPTRPSIDSGSSGCGSSFSPASASAATSPTPSTNSTRSLSARQLIPALPSNIFSLSTQRESHQESPTGQHPQQSLSPMPTSPHGCPFAVPGELSRFPKDDSLWGTDAHNTVMGTRSHSRSHTQSHSHSWPLVKRSTASLITEALDILQEGFPEGFSDCEDHGVYLAVVGNSQ</sequence>
<dbReference type="Proteomes" id="UP000291116">
    <property type="component" value="Unassembled WGS sequence"/>
</dbReference>